<evidence type="ECO:0000313" key="2">
    <source>
        <dbReference type="Proteomes" id="UP001596109"/>
    </source>
</evidence>
<evidence type="ECO:0000313" key="1">
    <source>
        <dbReference type="EMBL" id="MFC5590775.1"/>
    </source>
</evidence>
<sequence length="390" mass="44142">MVELCKSLQKKIAALALYAGCRQLKGLVNKMKIMNTMKVFGLATVMSIGLYACSTEDSQYSPEQVIQNALKDTEKVSSYYAEAVMNSVDDSGEILMKEWYADGKRRTETELKGTEDKAIAVNDGKQLTLYETATNSAMVVELSDEMAALGQQSPKDQAEQLLKGVRDTHSISLVGEEKIAGRDAYHLKAKVKDSHSLYGDHEIWVDKQNWFVLKAVSTSDDLQFETEYTKIEFDVKVEDELFVLDLPADVEIQDLSADLEESIIPSLDEAIEIMEKPFLYMKENESLKIHQISAMFMNSEQMNTELTLTYSKDNVPYFSLSAFKIDEEDQKALDDESLSIRGLRGDKTEIENFRLLNWAENGYGYSVILLDPSLTFEEMLALIEDMEYVQ</sequence>
<keyword evidence="2" id="KW-1185">Reference proteome</keyword>
<organism evidence="1 2">
    <name type="scientific">Sporosarcina soli</name>
    <dbReference type="NCBI Taxonomy" id="334736"/>
    <lineage>
        <taxon>Bacteria</taxon>
        <taxon>Bacillati</taxon>
        <taxon>Bacillota</taxon>
        <taxon>Bacilli</taxon>
        <taxon>Bacillales</taxon>
        <taxon>Caryophanaceae</taxon>
        <taxon>Sporosarcina</taxon>
    </lineage>
</organism>
<keyword evidence="1" id="KW-0449">Lipoprotein</keyword>
<dbReference type="Proteomes" id="UP001596109">
    <property type="component" value="Unassembled WGS sequence"/>
</dbReference>
<dbReference type="InterPro" id="IPR019207">
    <property type="entry name" value="DUF2092"/>
</dbReference>
<gene>
    <name evidence="1" type="ORF">ACFPRA_17890</name>
</gene>
<accession>A0ABW0TPE6</accession>
<protein>
    <submittedName>
        <fullName evidence="1">Outer membrane lipoprotein carrier protein LolA</fullName>
    </submittedName>
</protein>
<dbReference type="InterPro" id="IPR029046">
    <property type="entry name" value="LolA/LolB/LppX"/>
</dbReference>
<proteinExistence type="predicted"/>
<dbReference type="EMBL" id="JBHSNO010000009">
    <property type="protein sequence ID" value="MFC5590775.1"/>
    <property type="molecule type" value="Genomic_DNA"/>
</dbReference>
<dbReference type="Pfam" id="PF09865">
    <property type="entry name" value="DUF2092"/>
    <property type="match status" value="1"/>
</dbReference>
<reference evidence="2" key="1">
    <citation type="journal article" date="2019" name="Int. J. Syst. Evol. Microbiol.">
        <title>The Global Catalogue of Microorganisms (GCM) 10K type strain sequencing project: providing services to taxonomists for standard genome sequencing and annotation.</title>
        <authorList>
            <consortium name="The Broad Institute Genomics Platform"/>
            <consortium name="The Broad Institute Genome Sequencing Center for Infectious Disease"/>
            <person name="Wu L."/>
            <person name="Ma J."/>
        </authorList>
    </citation>
    <scope>NUCLEOTIDE SEQUENCE [LARGE SCALE GENOMIC DNA]</scope>
    <source>
        <strain evidence="2">CGMCC 4.1434</strain>
    </source>
</reference>
<dbReference type="InterPro" id="IPR052944">
    <property type="entry name" value="Sporulation_related"/>
</dbReference>
<dbReference type="Gene3D" id="2.50.20.10">
    <property type="entry name" value="Lipoprotein localisation LolA/LolB/LppX"/>
    <property type="match status" value="1"/>
</dbReference>
<dbReference type="RefSeq" id="WP_381437742.1">
    <property type="nucleotide sequence ID" value="NZ_JBHSNO010000009.1"/>
</dbReference>
<comment type="caution">
    <text evidence="1">The sequence shown here is derived from an EMBL/GenBank/DDBJ whole genome shotgun (WGS) entry which is preliminary data.</text>
</comment>
<dbReference type="SUPFAM" id="SSF89392">
    <property type="entry name" value="Prokaryotic lipoproteins and lipoprotein localization factors"/>
    <property type="match status" value="1"/>
</dbReference>
<name>A0ABW0TPE6_9BACL</name>
<dbReference type="PANTHER" id="PTHR37507:SF2">
    <property type="entry name" value="SPORULATION PROTEIN YDCC"/>
    <property type="match status" value="1"/>
</dbReference>
<dbReference type="PANTHER" id="PTHR37507">
    <property type="entry name" value="SPORULATION PROTEIN YDCC"/>
    <property type="match status" value="1"/>
</dbReference>